<dbReference type="RefSeq" id="WP_379711515.1">
    <property type="nucleotide sequence ID" value="NZ_JBHTBS010000004.1"/>
</dbReference>
<keyword evidence="1" id="KW-0812">Transmembrane</keyword>
<evidence type="ECO:0000313" key="2">
    <source>
        <dbReference type="EMBL" id="MFC7337327.1"/>
    </source>
</evidence>
<dbReference type="Proteomes" id="UP001596472">
    <property type="component" value="Unassembled WGS sequence"/>
</dbReference>
<evidence type="ECO:0000256" key="1">
    <source>
        <dbReference type="SAM" id="Phobius"/>
    </source>
</evidence>
<organism evidence="2 3">
    <name type="scientific">Haloferula chungangensis</name>
    <dbReference type="NCBI Taxonomy" id="1048331"/>
    <lineage>
        <taxon>Bacteria</taxon>
        <taxon>Pseudomonadati</taxon>
        <taxon>Verrucomicrobiota</taxon>
        <taxon>Verrucomicrobiia</taxon>
        <taxon>Verrucomicrobiales</taxon>
        <taxon>Verrucomicrobiaceae</taxon>
        <taxon>Haloferula</taxon>
    </lineage>
</organism>
<gene>
    <name evidence="2" type="ORF">ACFQY0_09085</name>
</gene>
<accession>A0ABW2L4S8</accession>
<comment type="caution">
    <text evidence="2">The sequence shown here is derived from an EMBL/GenBank/DDBJ whole genome shotgun (WGS) entry which is preliminary data.</text>
</comment>
<protein>
    <submittedName>
        <fullName evidence="2">DoxX family protein</fullName>
    </submittedName>
</protein>
<keyword evidence="3" id="KW-1185">Reference proteome</keyword>
<feature type="transmembrane region" description="Helical" evidence="1">
    <location>
        <begin position="48"/>
        <end position="74"/>
    </location>
</feature>
<keyword evidence="1" id="KW-1133">Transmembrane helix</keyword>
<dbReference type="EMBL" id="JBHTBS010000004">
    <property type="protein sequence ID" value="MFC7337327.1"/>
    <property type="molecule type" value="Genomic_DNA"/>
</dbReference>
<feature type="transmembrane region" description="Helical" evidence="1">
    <location>
        <begin position="9"/>
        <end position="28"/>
    </location>
</feature>
<name>A0ABW2L4S8_9BACT</name>
<keyword evidence="1" id="KW-0472">Membrane</keyword>
<proteinExistence type="predicted"/>
<feature type="transmembrane region" description="Helical" evidence="1">
    <location>
        <begin position="81"/>
        <end position="99"/>
    </location>
</feature>
<reference evidence="3" key="1">
    <citation type="journal article" date="2019" name="Int. J. Syst. Evol. Microbiol.">
        <title>The Global Catalogue of Microorganisms (GCM) 10K type strain sequencing project: providing services to taxonomists for standard genome sequencing and annotation.</title>
        <authorList>
            <consortium name="The Broad Institute Genomics Platform"/>
            <consortium name="The Broad Institute Genome Sequencing Center for Infectious Disease"/>
            <person name="Wu L."/>
            <person name="Ma J."/>
        </authorList>
    </citation>
    <scope>NUCLEOTIDE SEQUENCE [LARGE SCALE GENOMIC DNA]</scope>
    <source>
        <strain evidence="3">CGMCC 4.1467</strain>
    </source>
</reference>
<evidence type="ECO:0000313" key="3">
    <source>
        <dbReference type="Proteomes" id="UP001596472"/>
    </source>
</evidence>
<sequence>MKHASNSLLAYWGLRFAFGLSFLVHGGVRLPKLQAFAKGMSAQFQETFLAGLPSLAMAYVIPIAEVCIALSILAGGKFIRWGAFAGCVLMGVLMTGTSLLEKWDLLPSQLIHLLVFYLILHNPHTPGAGRLEATSKAS</sequence>